<protein>
    <submittedName>
        <fullName evidence="1">Uncharacterized protein</fullName>
    </submittedName>
</protein>
<reference evidence="1 2" key="1">
    <citation type="submission" date="2019-03" db="EMBL/GenBank/DDBJ databases">
        <title>Genomic Encyclopedia of Type Strains, Phase IV (KMG-IV): sequencing the most valuable type-strain genomes for metagenomic binning, comparative biology and taxonomic classification.</title>
        <authorList>
            <person name="Goeker M."/>
        </authorList>
    </citation>
    <scope>NUCLEOTIDE SEQUENCE [LARGE SCALE GENOMIC DNA]</scope>
    <source>
        <strain evidence="1 2">DSM 7445</strain>
    </source>
</reference>
<sequence>MFVKNEGLFGNRLLTARYNYQMQEYSYYLEFVFCGRIGTV</sequence>
<keyword evidence="2" id="KW-1185">Reference proteome</keyword>
<name>A0A4R3HZ55_PAULE</name>
<accession>A0A4R3HZ55</accession>
<dbReference type="Proteomes" id="UP000295382">
    <property type="component" value="Unassembled WGS sequence"/>
</dbReference>
<gene>
    <name evidence="1" type="ORF">EDC30_1058</name>
</gene>
<dbReference type="EMBL" id="SLZQ01000005">
    <property type="protein sequence ID" value="TCS36789.1"/>
    <property type="molecule type" value="Genomic_DNA"/>
</dbReference>
<proteinExistence type="predicted"/>
<organism evidence="1 2">
    <name type="scientific">Paucimonas lemoignei</name>
    <name type="common">Pseudomonas lemoignei</name>
    <dbReference type="NCBI Taxonomy" id="29443"/>
    <lineage>
        <taxon>Bacteria</taxon>
        <taxon>Pseudomonadati</taxon>
        <taxon>Pseudomonadota</taxon>
        <taxon>Betaproteobacteria</taxon>
        <taxon>Burkholderiales</taxon>
        <taxon>Burkholderiaceae</taxon>
        <taxon>Paucimonas</taxon>
    </lineage>
</organism>
<evidence type="ECO:0000313" key="2">
    <source>
        <dbReference type="Proteomes" id="UP000295382"/>
    </source>
</evidence>
<dbReference type="AlphaFoldDB" id="A0A4R3HZ55"/>
<evidence type="ECO:0000313" key="1">
    <source>
        <dbReference type="EMBL" id="TCS36789.1"/>
    </source>
</evidence>
<comment type="caution">
    <text evidence="1">The sequence shown here is derived from an EMBL/GenBank/DDBJ whole genome shotgun (WGS) entry which is preliminary data.</text>
</comment>